<keyword evidence="4" id="KW-0813">Transport</keyword>
<keyword evidence="11" id="KW-0472">Membrane</keyword>
<evidence type="ECO:0000256" key="3">
    <source>
        <dbReference type="ARBA" id="ARBA00009358"/>
    </source>
</evidence>
<keyword evidence="10" id="KW-0653">Protein transport</keyword>
<organism>
    <name type="scientific">Branchiostoma floridae</name>
    <name type="common">Florida lancelet</name>
    <name type="synonym">Amphioxus</name>
    <dbReference type="NCBI Taxonomy" id="7739"/>
    <lineage>
        <taxon>Eukaryota</taxon>
        <taxon>Metazoa</taxon>
        <taxon>Chordata</taxon>
        <taxon>Cephalochordata</taxon>
        <taxon>Leptocardii</taxon>
        <taxon>Amphioxiformes</taxon>
        <taxon>Branchiostomatidae</taxon>
        <taxon>Branchiostoma</taxon>
    </lineage>
</organism>
<keyword evidence="5" id="KW-0963">Cytoplasm</keyword>
<dbReference type="InterPro" id="IPR001680">
    <property type="entry name" value="WD40_rpt"/>
</dbReference>
<dbReference type="eggNOG" id="KOG0307">
    <property type="taxonomic scope" value="Eukaryota"/>
</dbReference>
<dbReference type="SMART" id="SM00320">
    <property type="entry name" value="WD40"/>
    <property type="match status" value="6"/>
</dbReference>
<sequence length="1113" mass="121906">MKVKDIERTANQAWSPAEHHPVYLAAGTAAQQLDATFSTSAALEIYQLNLGEPGLQMEPVGSITTEHRFHKLVWGGYGMGTDNLPSGVLVGGTDTGSIHIYNPAKLLKGEDPVFATTEKHSGPVRALDVNPFQKNLLASGANDSEIFIWDLSNLETPMTPGSSNLPLEDISCVAWNQQVQHILGSSNPTGRCVVWDLRKNEPIIKVSDHSSRIRCQAIAWHPEVATQLVLASEDDRSPVIQLWDLRFATSPLKVLENHTRGILSVAWCPQDPDLLLSCAKDNRILCWNPNSSVPGGEVVYELPTSDQWSFDVRWCPRNPAVISSASFDGHISIYSLMGGGVDTQSEQQRQADKISSSFPGSTFGGPAPQPQAQQQPMPLKNPPKWLRRPVGASFAFGGKLVTFEDVKAPQQQQQQQQPQPRRVFVSQVITEQELINRSNNLQTALKSGQFGEFCDQKIKAAETEFDQSVWSFLKVNFESEPRSQYLRLLGFDANELANKVAEATGQTSLQNGHAEEGVDPKELASKMQLLTVDKDCDGLICRALLTGNFEAAVEMCLHDNRLAEALILSVSGGPELLAQTQKKYFQRSQSKISRLLSCVVNRSWADIVEHCNLENWKEALAALLTYAKPEDFSSLCGTLGSRLETEQDGQLQANACLTYICAGNVDKMVTCWNKITKNPNSPLALEDLVEKVMVLRKSIELTQKQAPPVSGGVLAEKLSQYAELLAAQGSLATAMEYLGDSTEPTIAQLRDRLYRAQGEAMAPRQAQTVQRQAARPGGVQQQQQQQHQYRQVGVTTTTSSANYYQPSTYPYASQQPAPAQQPAFMPASQQAPAPAPAAPSGGNANIRTRPCQHSRVYHRVHQLPPARLSLSLPCSHHPPWLHLTVRLLGDRPTTNSLNLPSSLPYHSLCLHSKKSGGNSGDSKPDRPQGAWNDPPAVIRARKDKQEAYTPPAPITSPIPLPPEEQAAMMNQEPPGAPIPAAVNQPQAGAPQQSSAPTTPKEKGPIPAEHQELAQSLDSLLQRCMSTASHPQTKRKLEDVSRRLEALYDKLRDNSLPANILTSLHQLSQACSQHNYQAGLNIHTQMIQASNFSQISSFMTGLKVLMQVATQQGV</sequence>
<dbReference type="InParanoid" id="C3YL72"/>
<evidence type="ECO:0000256" key="10">
    <source>
        <dbReference type="ARBA" id="ARBA00022927"/>
    </source>
</evidence>
<evidence type="ECO:0000256" key="11">
    <source>
        <dbReference type="ARBA" id="ARBA00023136"/>
    </source>
</evidence>
<dbReference type="AlphaFoldDB" id="C3YL72"/>
<dbReference type="InterPro" id="IPR015943">
    <property type="entry name" value="WD40/YVTN_repeat-like_dom_sf"/>
</dbReference>
<dbReference type="Pfam" id="PF07304">
    <property type="entry name" value="SRA1"/>
    <property type="match status" value="1"/>
</dbReference>
<dbReference type="Gene3D" id="1.25.40.1030">
    <property type="match status" value="1"/>
</dbReference>
<dbReference type="EMBL" id="GG666526">
    <property type="protein sequence ID" value="EEN58942.1"/>
    <property type="molecule type" value="Genomic_DNA"/>
</dbReference>
<feature type="compositionally biased region" description="Low complexity" evidence="18">
    <location>
        <begin position="812"/>
        <end position="832"/>
    </location>
</feature>
<keyword evidence="7" id="KW-0677">Repeat</keyword>
<evidence type="ECO:0000256" key="2">
    <source>
        <dbReference type="ARBA" id="ARBA00004406"/>
    </source>
</evidence>
<evidence type="ECO:0000259" key="20">
    <source>
        <dbReference type="Pfam" id="PF12931"/>
    </source>
</evidence>
<evidence type="ECO:0000256" key="5">
    <source>
        <dbReference type="ARBA" id="ARBA00022490"/>
    </source>
</evidence>
<gene>
    <name evidence="21" type="ORF">BRAFLDRAFT_62485</name>
</gene>
<dbReference type="PROSITE" id="PS50294">
    <property type="entry name" value="WD_REPEATS_REGION"/>
    <property type="match status" value="1"/>
</dbReference>
<feature type="region of interest" description="Disordered" evidence="18">
    <location>
        <begin position="914"/>
        <end position="934"/>
    </location>
</feature>
<dbReference type="InterPro" id="IPR036322">
    <property type="entry name" value="WD40_repeat_dom_sf"/>
</dbReference>
<dbReference type="GO" id="GO:0030659">
    <property type="term" value="C:cytoplasmic vesicle membrane"/>
    <property type="evidence" value="ECO:0007669"/>
    <property type="project" value="UniProtKB-SubCell"/>
</dbReference>
<dbReference type="STRING" id="7739.C3YL72"/>
<keyword evidence="12" id="KW-0968">Cytoplasmic vesicle</keyword>
<dbReference type="InterPro" id="IPR019775">
    <property type="entry name" value="WD40_repeat_CS"/>
</dbReference>
<feature type="region of interest" description="Disordered" evidence="18">
    <location>
        <begin position="757"/>
        <end position="793"/>
    </location>
</feature>
<feature type="region of interest" description="Disordered" evidence="18">
    <location>
        <begin position="967"/>
        <end position="1006"/>
    </location>
</feature>
<dbReference type="SUPFAM" id="SSF50978">
    <property type="entry name" value="WD40 repeat-like"/>
    <property type="match status" value="1"/>
</dbReference>
<evidence type="ECO:0000313" key="21">
    <source>
        <dbReference type="EMBL" id="EEN58942.1"/>
    </source>
</evidence>
<feature type="repeat" description="WD" evidence="17">
    <location>
        <begin position="117"/>
        <end position="159"/>
    </location>
</feature>
<feature type="repeat" description="WD" evidence="17">
    <location>
        <begin position="255"/>
        <end position="288"/>
    </location>
</feature>
<feature type="region of interest" description="Disordered" evidence="18">
    <location>
        <begin position="943"/>
        <end position="962"/>
    </location>
</feature>
<evidence type="ECO:0000256" key="16">
    <source>
        <dbReference type="ARBA" id="ARBA00043112"/>
    </source>
</evidence>
<feature type="compositionally biased region" description="Low complexity" evidence="18">
    <location>
        <begin position="355"/>
        <end position="378"/>
    </location>
</feature>
<evidence type="ECO:0000259" key="19">
    <source>
        <dbReference type="Pfam" id="PF07304"/>
    </source>
</evidence>
<keyword evidence="6 17" id="KW-0853">WD repeat</keyword>
<dbReference type="GO" id="GO:0005789">
    <property type="term" value="C:endoplasmic reticulum membrane"/>
    <property type="evidence" value="ECO:0007669"/>
    <property type="project" value="UniProtKB-SubCell"/>
</dbReference>
<comment type="subcellular location">
    <subcellularLocation>
        <location evidence="1">Cytoplasmic vesicle membrane</location>
        <topology evidence="1">Peripheral membrane protein</topology>
        <orientation evidence="1">Cytoplasmic side</orientation>
    </subcellularLocation>
    <subcellularLocation>
        <location evidence="2">Endoplasmic reticulum membrane</location>
        <topology evidence="2">Peripheral membrane protein</topology>
    </subcellularLocation>
</comment>
<keyword evidence="8" id="KW-0256">Endoplasmic reticulum</keyword>
<feature type="domain" description="Sec16 Sec23-binding" evidence="20">
    <location>
        <begin position="542"/>
        <end position="738"/>
    </location>
</feature>
<dbReference type="InterPro" id="IPR009917">
    <property type="entry name" value="SRA1/Sec31"/>
</dbReference>
<name>C3YL72_BRAFL</name>
<dbReference type="PANTHER" id="PTHR13923:SF11">
    <property type="entry name" value="SECRETORY 31, ISOFORM D"/>
    <property type="match status" value="1"/>
</dbReference>
<evidence type="ECO:0000256" key="7">
    <source>
        <dbReference type="ARBA" id="ARBA00022737"/>
    </source>
</evidence>
<evidence type="ECO:0000256" key="15">
    <source>
        <dbReference type="ARBA" id="ARBA00041470"/>
    </source>
</evidence>
<dbReference type="PROSITE" id="PS50082">
    <property type="entry name" value="WD_REPEATS_2"/>
    <property type="match status" value="2"/>
</dbReference>
<reference evidence="21" key="1">
    <citation type="journal article" date="2008" name="Nature">
        <title>The amphioxus genome and the evolution of the chordate karyotype.</title>
        <authorList>
            <consortium name="US DOE Joint Genome Institute (JGI-PGF)"/>
            <person name="Putnam N.H."/>
            <person name="Butts T."/>
            <person name="Ferrier D.E.K."/>
            <person name="Furlong R.F."/>
            <person name="Hellsten U."/>
            <person name="Kawashima T."/>
            <person name="Robinson-Rechavi M."/>
            <person name="Shoguchi E."/>
            <person name="Terry A."/>
            <person name="Yu J.-K."/>
            <person name="Benito-Gutierrez E.L."/>
            <person name="Dubchak I."/>
            <person name="Garcia-Fernandez J."/>
            <person name="Gibson-Brown J.J."/>
            <person name="Grigoriev I.V."/>
            <person name="Horton A.C."/>
            <person name="de Jong P.J."/>
            <person name="Jurka J."/>
            <person name="Kapitonov V.V."/>
            <person name="Kohara Y."/>
            <person name="Kuroki Y."/>
            <person name="Lindquist E."/>
            <person name="Lucas S."/>
            <person name="Osoegawa K."/>
            <person name="Pennacchio L.A."/>
            <person name="Salamov A.A."/>
            <person name="Satou Y."/>
            <person name="Sauka-Spengler T."/>
            <person name="Schmutz J."/>
            <person name="Shin-I T."/>
            <person name="Toyoda A."/>
            <person name="Bronner-Fraser M."/>
            <person name="Fujiyama A."/>
            <person name="Holland L.Z."/>
            <person name="Holland P.W.H."/>
            <person name="Satoh N."/>
            <person name="Rokhsar D.S."/>
        </authorList>
    </citation>
    <scope>NUCLEOTIDE SEQUENCE [LARGE SCALE GENOMIC DNA]</scope>
    <source>
        <strain evidence="21">S238N-H82</strain>
        <tissue evidence="21">Testes</tissue>
    </source>
</reference>
<evidence type="ECO:0000256" key="6">
    <source>
        <dbReference type="ARBA" id="ARBA00022574"/>
    </source>
</evidence>
<evidence type="ECO:0000256" key="14">
    <source>
        <dbReference type="ARBA" id="ARBA00039468"/>
    </source>
</evidence>
<comment type="similarity">
    <text evidence="3">Belongs to the WD repeat SEC31 family.</text>
</comment>
<protein>
    <recommendedName>
        <fullName evidence="14">Protein transport protein Sec31A</fullName>
    </recommendedName>
    <alternativeName>
        <fullName evidence="16">SEC31-like protein 1</fullName>
    </alternativeName>
    <alternativeName>
        <fullName evidence="15">SEC31-related protein A</fullName>
    </alternativeName>
</protein>
<dbReference type="PROSITE" id="PS00678">
    <property type="entry name" value="WD_REPEATS_1"/>
    <property type="match status" value="1"/>
</dbReference>
<dbReference type="InterPro" id="IPR024298">
    <property type="entry name" value="Sec16_Sec23-bd"/>
</dbReference>
<dbReference type="GO" id="GO:0006888">
    <property type="term" value="P:endoplasmic reticulum to Golgi vesicle-mediated transport"/>
    <property type="evidence" value="ECO:0007669"/>
    <property type="project" value="InterPro"/>
</dbReference>
<dbReference type="FunFam" id="1.20.940.10:FF:000001">
    <property type="entry name" value="Protein transport protein Sec31A isoform A"/>
    <property type="match status" value="1"/>
</dbReference>
<proteinExistence type="inferred from homology"/>
<evidence type="ECO:0000256" key="9">
    <source>
        <dbReference type="ARBA" id="ARBA00022892"/>
    </source>
</evidence>
<keyword evidence="9" id="KW-0931">ER-Golgi transport</keyword>
<dbReference type="InterPro" id="IPR040251">
    <property type="entry name" value="SEC31-like"/>
</dbReference>
<dbReference type="FunFam" id="2.130.10.10:FF:000009">
    <property type="entry name" value="Protein transport protein Sec31A isoform A"/>
    <property type="match status" value="1"/>
</dbReference>
<comment type="function">
    <text evidence="13">Component of the coat protein complex II (COPII) which promotes the formation of transport vesicles from the endoplasmic reticulum (ER). The coat has two main functions, the physical deformation of the endoplasmic reticulum membrane into vesicles and the selection of cargo molecules.</text>
</comment>
<feature type="compositionally biased region" description="Low complexity" evidence="18">
    <location>
        <begin position="984"/>
        <end position="996"/>
    </location>
</feature>
<dbReference type="FunCoup" id="C3YL72">
    <property type="interactions" value="1098"/>
</dbReference>
<feature type="compositionally biased region" description="Pro residues" evidence="18">
    <location>
        <begin position="950"/>
        <end position="962"/>
    </location>
</feature>
<accession>C3YL72</accession>
<feature type="region of interest" description="Disordered" evidence="18">
    <location>
        <begin position="806"/>
        <end position="848"/>
    </location>
</feature>
<evidence type="ECO:0000256" key="4">
    <source>
        <dbReference type="ARBA" id="ARBA00022448"/>
    </source>
</evidence>
<evidence type="ECO:0000256" key="8">
    <source>
        <dbReference type="ARBA" id="ARBA00022824"/>
    </source>
</evidence>
<feature type="compositionally biased region" description="Low complexity" evidence="18">
    <location>
        <begin position="762"/>
        <end position="793"/>
    </location>
</feature>
<dbReference type="Pfam" id="PF12931">
    <property type="entry name" value="TPR_Sec16"/>
    <property type="match status" value="1"/>
</dbReference>
<evidence type="ECO:0000256" key="13">
    <source>
        <dbReference type="ARBA" id="ARBA00025471"/>
    </source>
</evidence>
<dbReference type="FunFam" id="1.25.40.1030:FF:000011">
    <property type="entry name" value="SEC31 homolog B, COPII coat complex component"/>
    <property type="match status" value="1"/>
</dbReference>
<evidence type="ECO:0000256" key="18">
    <source>
        <dbReference type="SAM" id="MobiDB-lite"/>
    </source>
</evidence>
<dbReference type="Gene3D" id="1.20.940.10">
    <property type="entry name" value="Functional domain of the splicing factor Prp18"/>
    <property type="match status" value="1"/>
</dbReference>
<evidence type="ECO:0000256" key="17">
    <source>
        <dbReference type="PROSITE-ProRule" id="PRU00221"/>
    </source>
</evidence>
<dbReference type="GO" id="GO:0015031">
    <property type="term" value="P:protein transport"/>
    <property type="evidence" value="ECO:0007669"/>
    <property type="project" value="UniProtKB-KW"/>
</dbReference>
<evidence type="ECO:0000256" key="12">
    <source>
        <dbReference type="ARBA" id="ARBA00023329"/>
    </source>
</evidence>
<evidence type="ECO:0000256" key="1">
    <source>
        <dbReference type="ARBA" id="ARBA00004180"/>
    </source>
</evidence>
<dbReference type="PANTHER" id="PTHR13923">
    <property type="entry name" value="SEC31-RELATED PROTEIN"/>
    <property type="match status" value="1"/>
</dbReference>
<dbReference type="Gene3D" id="2.130.10.10">
    <property type="entry name" value="YVTN repeat-like/Quinoprotein amine dehydrogenase"/>
    <property type="match status" value="1"/>
</dbReference>
<feature type="domain" description="SRA1/Sec31" evidence="19">
    <location>
        <begin position="976"/>
        <end position="1105"/>
    </location>
</feature>
<dbReference type="Pfam" id="PF00400">
    <property type="entry name" value="WD40"/>
    <property type="match status" value="2"/>
</dbReference>
<feature type="region of interest" description="Disordered" evidence="18">
    <location>
        <begin position="342"/>
        <end position="384"/>
    </location>
</feature>